<dbReference type="InterPro" id="IPR036866">
    <property type="entry name" value="RibonucZ/Hydroxyglut_hydro"/>
</dbReference>
<dbReference type="AlphaFoldDB" id="A0A936ZMS5"/>
<proteinExistence type="inferred from homology"/>
<feature type="domain" description="Metallo-beta-lactamase" evidence="6">
    <location>
        <begin position="35"/>
        <end position="235"/>
    </location>
</feature>
<keyword evidence="4" id="KW-0378">Hydrolase</keyword>
<protein>
    <submittedName>
        <fullName evidence="7">N-acyl homoserine lactonase family protein</fullName>
    </submittedName>
</protein>
<dbReference type="Pfam" id="PF00753">
    <property type="entry name" value="Lactamase_B"/>
    <property type="match status" value="1"/>
</dbReference>
<dbReference type="SUPFAM" id="SSF56281">
    <property type="entry name" value="Metallo-hydrolase/oxidoreductase"/>
    <property type="match status" value="1"/>
</dbReference>
<dbReference type="Gene3D" id="3.60.15.10">
    <property type="entry name" value="Ribonuclease Z/Hydroxyacylglutathione hydrolase-like"/>
    <property type="match status" value="1"/>
</dbReference>
<dbReference type="InterPro" id="IPR001279">
    <property type="entry name" value="Metallo-B-lactamas"/>
</dbReference>
<evidence type="ECO:0000256" key="1">
    <source>
        <dbReference type="ARBA" id="ARBA00001947"/>
    </source>
</evidence>
<reference evidence="7" key="1">
    <citation type="submission" date="2021-01" db="EMBL/GenBank/DDBJ databases">
        <title>Ramlibacter sp. strain AW1 16S ribosomal RNA gene Genome sequencing and assembly.</title>
        <authorList>
            <person name="Kang M."/>
        </authorList>
    </citation>
    <scope>NUCLEOTIDE SEQUENCE</scope>
    <source>
        <strain evidence="7">AW1</strain>
    </source>
</reference>
<dbReference type="GO" id="GO:0046872">
    <property type="term" value="F:metal ion binding"/>
    <property type="evidence" value="ECO:0007669"/>
    <property type="project" value="UniProtKB-KW"/>
</dbReference>
<dbReference type="SMART" id="SM00849">
    <property type="entry name" value="Lactamase_B"/>
    <property type="match status" value="1"/>
</dbReference>
<keyword evidence="8" id="KW-1185">Reference proteome</keyword>
<evidence type="ECO:0000256" key="5">
    <source>
        <dbReference type="ARBA" id="ARBA00022833"/>
    </source>
</evidence>
<dbReference type="PANTHER" id="PTHR42978">
    <property type="entry name" value="QUORUM-QUENCHING LACTONASE YTNP-RELATED-RELATED"/>
    <property type="match status" value="1"/>
</dbReference>
<dbReference type="EMBL" id="JAEQNA010000009">
    <property type="protein sequence ID" value="MBL0422627.1"/>
    <property type="molecule type" value="Genomic_DNA"/>
</dbReference>
<dbReference type="GO" id="GO:0016787">
    <property type="term" value="F:hydrolase activity"/>
    <property type="evidence" value="ECO:0007669"/>
    <property type="project" value="UniProtKB-KW"/>
</dbReference>
<dbReference type="CDD" id="cd07729">
    <property type="entry name" value="AHL_lactonase_MBL-fold"/>
    <property type="match status" value="1"/>
</dbReference>
<dbReference type="RefSeq" id="WP_201685733.1">
    <property type="nucleotide sequence ID" value="NZ_JAEQNA010000009.1"/>
</dbReference>
<dbReference type="PANTHER" id="PTHR42978:SF7">
    <property type="entry name" value="METALLO-HYDROLASE RV2300C-RELATED"/>
    <property type="match status" value="1"/>
</dbReference>
<evidence type="ECO:0000259" key="6">
    <source>
        <dbReference type="SMART" id="SM00849"/>
    </source>
</evidence>
<organism evidence="7 8">
    <name type="scientific">Ramlibacter aurantiacus</name>
    <dbReference type="NCBI Taxonomy" id="2801330"/>
    <lineage>
        <taxon>Bacteria</taxon>
        <taxon>Pseudomonadati</taxon>
        <taxon>Pseudomonadota</taxon>
        <taxon>Betaproteobacteria</taxon>
        <taxon>Burkholderiales</taxon>
        <taxon>Comamonadaceae</taxon>
        <taxon>Ramlibacter</taxon>
    </lineage>
</organism>
<comment type="similarity">
    <text evidence="2">Belongs to the metallo-beta-lactamase superfamily.</text>
</comment>
<name>A0A936ZMS5_9BURK</name>
<keyword evidence="5" id="KW-0862">Zinc</keyword>
<dbReference type="InterPro" id="IPR051013">
    <property type="entry name" value="MBL_superfamily_lactonases"/>
</dbReference>
<gene>
    <name evidence="7" type="ORF">JI739_19985</name>
</gene>
<keyword evidence="3" id="KW-0479">Metal-binding</keyword>
<comment type="cofactor">
    <cofactor evidence="1">
        <name>Zn(2+)</name>
        <dbReference type="ChEBI" id="CHEBI:29105"/>
    </cofactor>
</comment>
<evidence type="ECO:0000256" key="3">
    <source>
        <dbReference type="ARBA" id="ARBA00022723"/>
    </source>
</evidence>
<comment type="caution">
    <text evidence="7">The sequence shown here is derived from an EMBL/GenBank/DDBJ whole genome shotgun (WGS) entry which is preliminary data.</text>
</comment>
<sequence length="246" mass="27188">MTTKIHPIPLVGLLGRGEKAKFTHLFNHGQDVRFGYYVWLIQDAGQNILVDAGGTAEQATEHWGRPRDTVTHIQTLEEGLARHGLAVADINIVILTHLHLDHVAYIRDLIHARFIVQKAELEFARAPHPADRFYDARVVEGLELETVEGDYQVTPSVRTVFTPGHTPGGQSVAVETERGVAIITGFCCIEENFFPGERIQKSMPLVVPGVHLDVIKAYDSMVKVRDLAAILVPNHDAKWLDGAAIG</sequence>
<evidence type="ECO:0000256" key="2">
    <source>
        <dbReference type="ARBA" id="ARBA00007749"/>
    </source>
</evidence>
<evidence type="ECO:0000313" key="7">
    <source>
        <dbReference type="EMBL" id="MBL0422627.1"/>
    </source>
</evidence>
<dbReference type="Proteomes" id="UP000613011">
    <property type="component" value="Unassembled WGS sequence"/>
</dbReference>
<evidence type="ECO:0000313" key="8">
    <source>
        <dbReference type="Proteomes" id="UP000613011"/>
    </source>
</evidence>
<accession>A0A936ZMS5</accession>
<evidence type="ECO:0000256" key="4">
    <source>
        <dbReference type="ARBA" id="ARBA00022801"/>
    </source>
</evidence>